<dbReference type="Gene3D" id="3.30.160.60">
    <property type="entry name" value="Classic Zinc Finger"/>
    <property type="match status" value="1"/>
</dbReference>
<dbReference type="SMART" id="SM00355">
    <property type="entry name" value="ZnF_C2H2"/>
    <property type="match status" value="3"/>
</dbReference>
<accession>A0A034WDQ1</accession>
<dbReference type="EMBL" id="GAKP01006138">
    <property type="protein sequence ID" value="JAC52814.1"/>
    <property type="molecule type" value="Transcribed_RNA"/>
</dbReference>
<organism evidence="2">
    <name type="scientific">Bactrocera dorsalis</name>
    <name type="common">Oriental fruit fly</name>
    <name type="synonym">Dacus dorsalis</name>
    <dbReference type="NCBI Taxonomy" id="27457"/>
    <lineage>
        <taxon>Eukaryota</taxon>
        <taxon>Metazoa</taxon>
        <taxon>Ecdysozoa</taxon>
        <taxon>Arthropoda</taxon>
        <taxon>Hexapoda</taxon>
        <taxon>Insecta</taxon>
        <taxon>Pterygota</taxon>
        <taxon>Neoptera</taxon>
        <taxon>Endopterygota</taxon>
        <taxon>Diptera</taxon>
        <taxon>Brachycera</taxon>
        <taxon>Muscomorpha</taxon>
        <taxon>Tephritoidea</taxon>
        <taxon>Tephritidae</taxon>
        <taxon>Bactrocera</taxon>
        <taxon>Bactrocera</taxon>
    </lineage>
</organism>
<dbReference type="InterPro" id="IPR013087">
    <property type="entry name" value="Znf_C2H2_type"/>
</dbReference>
<feature type="domain" description="C2H2-type" evidence="1">
    <location>
        <begin position="260"/>
        <end position="280"/>
    </location>
</feature>
<proteinExistence type="predicted"/>
<dbReference type="OrthoDB" id="4748970at2759"/>
<reference evidence="2" key="1">
    <citation type="journal article" date="2014" name="BMC Genomics">
        <title>Characterizing the developmental transcriptome of the oriental fruit fly, Bactrocera dorsalis (Diptera: Tephritidae) through comparative genomic analysis with Drosophila melanogaster utilizing modENCODE datasets.</title>
        <authorList>
            <person name="Geib S.M."/>
            <person name="Calla B."/>
            <person name="Hall B."/>
            <person name="Hou S."/>
            <person name="Manoukis N.C."/>
        </authorList>
    </citation>
    <scope>NUCLEOTIDE SEQUENCE</scope>
    <source>
        <strain evidence="2">Punador</strain>
    </source>
</reference>
<evidence type="ECO:0000313" key="2">
    <source>
        <dbReference type="EMBL" id="JAC52814.1"/>
    </source>
</evidence>
<gene>
    <name evidence="2" type="primary">ZN664</name>
</gene>
<feature type="domain" description="C2H2-type" evidence="1">
    <location>
        <begin position="230"/>
        <end position="254"/>
    </location>
</feature>
<protein>
    <submittedName>
        <fullName evidence="2">Zinc finger protein 664</fullName>
    </submittedName>
</protein>
<dbReference type="GeneID" id="105230390"/>
<evidence type="ECO:0000259" key="1">
    <source>
        <dbReference type="SMART" id="SM00355"/>
    </source>
</evidence>
<dbReference type="CTD" id="338395"/>
<sequence length="363" mass="42659">MDTAVLVNIENFIQPQKPLVAHQMYVTEIPDMIVVETRFVTRQMAEEEEILLPQTLILSSDNINIQEKPQSGVFHIFHKTKDAGVMVEVDIAHKSIQTDSRNPLRNREQQTIQFFNQQDIGIQCDIENDINSEIMVMDSDPLEECEIDEYHLFLDFVEKNTYLYRNNKKECIKCGEICSNSKQTLSHMAAHWGPPALCELCGQNFEHANLLIMHKCANKATKKNMKRLFKQCPLYSCGVIVKSKIDLYDHIKEHLGLPTYRCLGCKQKFRKRKELLHHSTVQKTCLPKFWRLPFLQKKLSQSKNGILRRKHILSIRNKQHLRLYFRKKLRCHICLLKCLNVSIFAKHRKRCVKKFSKRIEKLK</sequence>
<dbReference type="RefSeq" id="XP_011209433.2">
    <property type="nucleotide sequence ID" value="XM_011211131.4"/>
</dbReference>
<feature type="domain" description="C2H2-type" evidence="1">
    <location>
        <begin position="169"/>
        <end position="191"/>
    </location>
</feature>
<name>A0A034WDQ1_BACDO</name>
<dbReference type="AlphaFoldDB" id="A0A034WDQ1"/>
<dbReference type="KEGG" id="bdr:105230390"/>